<name>A0A2S8G6Y5_9BACT</name>
<dbReference type="Proteomes" id="UP000239388">
    <property type="component" value="Unassembled WGS sequence"/>
</dbReference>
<organism evidence="1 2">
    <name type="scientific">Blastopirellula marina</name>
    <dbReference type="NCBI Taxonomy" id="124"/>
    <lineage>
        <taxon>Bacteria</taxon>
        <taxon>Pseudomonadati</taxon>
        <taxon>Planctomycetota</taxon>
        <taxon>Planctomycetia</taxon>
        <taxon>Pirellulales</taxon>
        <taxon>Pirellulaceae</taxon>
        <taxon>Blastopirellula</taxon>
    </lineage>
</organism>
<protein>
    <submittedName>
        <fullName evidence="1">Uncharacterized protein</fullName>
    </submittedName>
</protein>
<gene>
    <name evidence="1" type="ORF">C5Y98_06240</name>
</gene>
<dbReference type="EMBL" id="PUIB01000009">
    <property type="protein sequence ID" value="PQO40199.1"/>
    <property type="molecule type" value="Genomic_DNA"/>
</dbReference>
<comment type="caution">
    <text evidence="1">The sequence shown here is derived from an EMBL/GenBank/DDBJ whole genome shotgun (WGS) entry which is preliminary data.</text>
</comment>
<sequence>MASQEKPSFDQIEQMARRHFLAIRGYHADQLLVQSEIREFLPQLRQLGWWSFPWRRVPRYSLADDQFIVSLVYVRHPPVELPTPLAAPERIYNRMEKLSYSPFGRILLLELSQREDFYTAIMQEPAALCGQSKILAELDVVEEIERLDIDEPTGHIYTLDQLVESLRHEYGVVK</sequence>
<evidence type="ECO:0000313" key="1">
    <source>
        <dbReference type="EMBL" id="PQO40199.1"/>
    </source>
</evidence>
<proteinExistence type="predicted"/>
<dbReference type="AlphaFoldDB" id="A0A2S8G6Y5"/>
<evidence type="ECO:0000313" key="2">
    <source>
        <dbReference type="Proteomes" id="UP000239388"/>
    </source>
</evidence>
<reference evidence="1 2" key="1">
    <citation type="submission" date="2018-02" db="EMBL/GenBank/DDBJ databases">
        <title>Comparative genomes isolates from brazilian mangrove.</title>
        <authorList>
            <person name="Araujo J.E."/>
            <person name="Taketani R.G."/>
            <person name="Silva M.C.P."/>
            <person name="Loureco M.V."/>
            <person name="Andreote F.D."/>
        </authorList>
    </citation>
    <scope>NUCLEOTIDE SEQUENCE [LARGE SCALE GENOMIC DNA]</scope>
    <source>
        <strain evidence="1 2">NAP PRIS-MGV</strain>
    </source>
</reference>
<accession>A0A2S8G6Y5</accession>